<proteinExistence type="predicted"/>
<protein>
    <submittedName>
        <fullName evidence="1">Uncharacterized protein</fullName>
    </submittedName>
</protein>
<evidence type="ECO:0000313" key="2">
    <source>
        <dbReference type="EMBL" id="CAF4646897.1"/>
    </source>
</evidence>
<sequence length="134" mass="15548">MDAHWCNQETIVIDSTLCLQMIVLQTEVVSCSIQSITSLTDLLFAITETSLYDRIVVPAYGILAHILSDDRLKELIIANSICQFFFHILEQSWKHSLQMYKQIPITSLLQGKYTMDSTCDCLNFKKYIKFQQFR</sequence>
<gene>
    <name evidence="2" type="ORF">QYT958_LOCUS14536</name>
    <name evidence="1" type="ORF">TSG867_LOCUS26240</name>
</gene>
<organism evidence="1 3">
    <name type="scientific">Rotaria socialis</name>
    <dbReference type="NCBI Taxonomy" id="392032"/>
    <lineage>
        <taxon>Eukaryota</taxon>
        <taxon>Metazoa</taxon>
        <taxon>Spiralia</taxon>
        <taxon>Gnathifera</taxon>
        <taxon>Rotifera</taxon>
        <taxon>Eurotatoria</taxon>
        <taxon>Bdelloidea</taxon>
        <taxon>Philodinida</taxon>
        <taxon>Philodinidae</taxon>
        <taxon>Rotaria</taxon>
    </lineage>
</organism>
<reference evidence="1" key="1">
    <citation type="submission" date="2021-02" db="EMBL/GenBank/DDBJ databases">
        <authorList>
            <person name="Nowell W R."/>
        </authorList>
    </citation>
    <scope>NUCLEOTIDE SEQUENCE</scope>
</reference>
<evidence type="ECO:0000313" key="1">
    <source>
        <dbReference type="EMBL" id="CAF4575464.1"/>
    </source>
</evidence>
<accession>A0A821AG46</accession>
<dbReference type="Proteomes" id="UP000663862">
    <property type="component" value="Unassembled WGS sequence"/>
</dbReference>
<evidence type="ECO:0000313" key="3">
    <source>
        <dbReference type="Proteomes" id="UP000663862"/>
    </source>
</evidence>
<dbReference type="EMBL" id="CAJOBQ010002721">
    <property type="protein sequence ID" value="CAF4575464.1"/>
    <property type="molecule type" value="Genomic_DNA"/>
</dbReference>
<comment type="caution">
    <text evidence="1">The sequence shown here is derived from an EMBL/GenBank/DDBJ whole genome shotgun (WGS) entry which is preliminary data.</text>
</comment>
<dbReference type="EMBL" id="CAJOBR010001947">
    <property type="protein sequence ID" value="CAF4646897.1"/>
    <property type="molecule type" value="Genomic_DNA"/>
</dbReference>
<dbReference type="AlphaFoldDB" id="A0A821AG46"/>
<dbReference type="Proteomes" id="UP000663848">
    <property type="component" value="Unassembled WGS sequence"/>
</dbReference>
<name>A0A821AG46_9BILA</name>